<proteinExistence type="predicted"/>
<dbReference type="EMBL" id="JAIWQS010000005">
    <property type="protein sequence ID" value="KAJ8763980.1"/>
    <property type="molecule type" value="Genomic_DNA"/>
</dbReference>
<evidence type="ECO:0000313" key="3">
    <source>
        <dbReference type="Proteomes" id="UP001159364"/>
    </source>
</evidence>
<dbReference type="AlphaFoldDB" id="A0AAV8TCY2"/>
<dbReference type="Pfam" id="PF14111">
    <property type="entry name" value="DUF4283"/>
    <property type="match status" value="1"/>
</dbReference>
<feature type="domain" description="DUF4283" evidence="1">
    <location>
        <begin position="18"/>
        <end position="87"/>
    </location>
</feature>
<name>A0AAV8TCY2_9ROSI</name>
<keyword evidence="3" id="KW-1185">Reference proteome</keyword>
<organism evidence="2 3">
    <name type="scientific">Erythroxylum novogranatense</name>
    <dbReference type="NCBI Taxonomy" id="1862640"/>
    <lineage>
        <taxon>Eukaryota</taxon>
        <taxon>Viridiplantae</taxon>
        <taxon>Streptophyta</taxon>
        <taxon>Embryophyta</taxon>
        <taxon>Tracheophyta</taxon>
        <taxon>Spermatophyta</taxon>
        <taxon>Magnoliopsida</taxon>
        <taxon>eudicotyledons</taxon>
        <taxon>Gunneridae</taxon>
        <taxon>Pentapetalae</taxon>
        <taxon>rosids</taxon>
        <taxon>fabids</taxon>
        <taxon>Malpighiales</taxon>
        <taxon>Erythroxylaceae</taxon>
        <taxon>Erythroxylum</taxon>
    </lineage>
</organism>
<evidence type="ECO:0000313" key="2">
    <source>
        <dbReference type="EMBL" id="KAJ8763980.1"/>
    </source>
</evidence>
<accession>A0AAV8TCY2</accession>
<gene>
    <name evidence="2" type="ORF">K2173_004844</name>
</gene>
<dbReference type="Proteomes" id="UP001159364">
    <property type="component" value="Linkage Group LG05"/>
</dbReference>
<comment type="caution">
    <text evidence="2">The sequence shown here is derived from an EMBL/GenBank/DDBJ whole genome shotgun (WGS) entry which is preliminary data.</text>
</comment>
<protein>
    <recommendedName>
        <fullName evidence="1">DUF4283 domain-containing protein</fullName>
    </recommendedName>
</protein>
<dbReference type="InterPro" id="IPR025558">
    <property type="entry name" value="DUF4283"/>
</dbReference>
<reference evidence="2 3" key="1">
    <citation type="submission" date="2021-09" db="EMBL/GenBank/DDBJ databases">
        <title>Genomic insights and catalytic innovation underlie evolution of tropane alkaloids biosynthesis.</title>
        <authorList>
            <person name="Wang Y.-J."/>
            <person name="Tian T."/>
            <person name="Huang J.-P."/>
            <person name="Huang S.-X."/>
        </authorList>
    </citation>
    <scope>NUCLEOTIDE SEQUENCE [LARGE SCALE GENOMIC DNA]</scope>
    <source>
        <strain evidence="2">KIB-2018</strain>
        <tissue evidence="2">Leaf</tissue>
    </source>
</reference>
<evidence type="ECO:0000259" key="1">
    <source>
        <dbReference type="Pfam" id="PF14111"/>
    </source>
</evidence>
<sequence>MRRPCLTTKTAKQKLLTERNYSMPAMQRTLAQIWRLGKGVSFKEVGDKQLLIQFYHVVDRNRVLSCSPWTFNNNVLLLNTLQENENPLVVSFLVTIWFLRLKGPAPKLKQLQLLFFSLIKGCAVASEM</sequence>